<gene>
    <name evidence="2" type="ORF">XD94_0114</name>
</gene>
<proteinExistence type="predicted"/>
<evidence type="ECO:0000313" key="3">
    <source>
        <dbReference type="Proteomes" id="UP000054092"/>
    </source>
</evidence>
<name>A0A101HTX9_9BACT</name>
<evidence type="ECO:0000313" key="2">
    <source>
        <dbReference type="EMBL" id="KUK82230.1"/>
    </source>
</evidence>
<accession>A0A101HTX9</accession>
<dbReference type="Proteomes" id="UP000054092">
    <property type="component" value="Unassembled WGS sequence"/>
</dbReference>
<protein>
    <submittedName>
        <fullName evidence="2">Uncharacterized protein</fullName>
    </submittedName>
</protein>
<feature type="coiled-coil region" evidence="1">
    <location>
        <begin position="12"/>
        <end position="53"/>
    </location>
</feature>
<keyword evidence="1" id="KW-0175">Coiled coil</keyword>
<sequence length="63" mass="7200">MALLLSLLAITNVNAYLSYKQAQRRLENLQKEYDALEKEIRIKESELDLLRELIPGINGGGNR</sequence>
<dbReference type="PATRIC" id="fig|1184387.3.peg.366"/>
<dbReference type="AlphaFoldDB" id="A0A101HTX9"/>
<evidence type="ECO:0000256" key="1">
    <source>
        <dbReference type="SAM" id="Coils"/>
    </source>
</evidence>
<comment type="caution">
    <text evidence="2">The sequence shown here is derived from an EMBL/GenBank/DDBJ whole genome shotgun (WGS) entry which is preliminary data.</text>
</comment>
<dbReference type="EMBL" id="LGGP01000009">
    <property type="protein sequence ID" value="KUK82230.1"/>
    <property type="molecule type" value="Genomic_DNA"/>
</dbReference>
<reference evidence="3" key="1">
    <citation type="journal article" date="2015" name="MBio">
        <title>Genome-Resolved Metagenomic Analysis Reveals Roles for Candidate Phyla and Other Microbial Community Members in Biogeochemical Transformations in Oil Reservoirs.</title>
        <authorList>
            <person name="Hu P."/>
            <person name="Tom L."/>
            <person name="Singh A."/>
            <person name="Thomas B.C."/>
            <person name="Baker B.J."/>
            <person name="Piceno Y.M."/>
            <person name="Andersen G.L."/>
            <person name="Banfield J.F."/>
        </authorList>
    </citation>
    <scope>NUCLEOTIDE SEQUENCE [LARGE SCALE GENOMIC DNA]</scope>
</reference>
<organism evidence="2 3">
    <name type="scientific">Mesotoga prima</name>
    <dbReference type="NCBI Taxonomy" id="1184387"/>
    <lineage>
        <taxon>Bacteria</taxon>
        <taxon>Thermotogati</taxon>
        <taxon>Thermotogota</taxon>
        <taxon>Thermotogae</taxon>
        <taxon>Kosmotogales</taxon>
        <taxon>Kosmotogaceae</taxon>
        <taxon>Mesotoga</taxon>
    </lineage>
</organism>